<feature type="signal peptide" evidence="1">
    <location>
        <begin position="1"/>
        <end position="25"/>
    </location>
</feature>
<gene>
    <name evidence="3" type="ORF">VK792_13265</name>
</gene>
<accession>A0ABU6HJG7</accession>
<evidence type="ECO:0000256" key="1">
    <source>
        <dbReference type="SAM" id="SignalP"/>
    </source>
</evidence>
<dbReference type="EMBL" id="JAYLLH010000019">
    <property type="protein sequence ID" value="MEC3862257.1"/>
    <property type="molecule type" value="Genomic_DNA"/>
</dbReference>
<feature type="domain" description="Peptidoglycan binding-like" evidence="2">
    <location>
        <begin position="110"/>
        <end position="148"/>
    </location>
</feature>
<reference evidence="3 4" key="1">
    <citation type="submission" date="2024-01" db="EMBL/GenBank/DDBJ databases">
        <title>Mesobacterium rodlantinim sp. nov., isolated from shallow sea hydrothermal systems off Kueishantao Island.</title>
        <authorList>
            <person name="Su Z."/>
            <person name="Tang K."/>
        </authorList>
    </citation>
    <scope>NUCLEOTIDE SEQUENCE [LARGE SCALE GENOMIC DNA]</scope>
    <source>
        <strain evidence="3 4">TK19101</strain>
    </source>
</reference>
<keyword evidence="1" id="KW-0732">Signal</keyword>
<evidence type="ECO:0000313" key="3">
    <source>
        <dbReference type="EMBL" id="MEC3862257.1"/>
    </source>
</evidence>
<evidence type="ECO:0000313" key="4">
    <source>
        <dbReference type="Proteomes" id="UP001348149"/>
    </source>
</evidence>
<dbReference type="InterPro" id="IPR002477">
    <property type="entry name" value="Peptidoglycan-bd-like"/>
</dbReference>
<feature type="chain" id="PRO_5046866467" evidence="1">
    <location>
        <begin position="26"/>
        <end position="169"/>
    </location>
</feature>
<dbReference type="PROSITE" id="PS51257">
    <property type="entry name" value="PROKAR_LIPOPROTEIN"/>
    <property type="match status" value="1"/>
</dbReference>
<dbReference type="InterPro" id="IPR036365">
    <property type="entry name" value="PGBD-like_sf"/>
</dbReference>
<organism evidence="3 4">
    <name type="scientific">Mesobacterium hydrothermale</name>
    <dbReference type="NCBI Taxonomy" id="3111907"/>
    <lineage>
        <taxon>Bacteria</taxon>
        <taxon>Pseudomonadati</taxon>
        <taxon>Pseudomonadota</taxon>
        <taxon>Alphaproteobacteria</taxon>
        <taxon>Rhodobacterales</taxon>
        <taxon>Roseobacteraceae</taxon>
        <taxon>Mesobacterium</taxon>
    </lineage>
</organism>
<dbReference type="Proteomes" id="UP001348149">
    <property type="component" value="Unassembled WGS sequence"/>
</dbReference>
<dbReference type="InterPro" id="IPR036366">
    <property type="entry name" value="PGBDSf"/>
</dbReference>
<evidence type="ECO:0000259" key="2">
    <source>
        <dbReference type="Pfam" id="PF01471"/>
    </source>
</evidence>
<comment type="caution">
    <text evidence="3">The sequence shown here is derived from an EMBL/GenBank/DDBJ whole genome shotgun (WGS) entry which is preliminary data.</text>
</comment>
<dbReference type="Gene3D" id="1.10.101.10">
    <property type="entry name" value="PGBD-like superfamily/PGBD"/>
    <property type="match status" value="1"/>
</dbReference>
<dbReference type="Pfam" id="PF01471">
    <property type="entry name" value="PG_binding_1"/>
    <property type="match status" value="1"/>
</dbReference>
<protein>
    <submittedName>
        <fullName evidence="3">Peptidoglycan-binding domain-containing protein</fullName>
    </submittedName>
</protein>
<keyword evidence="4" id="KW-1185">Reference proteome</keyword>
<dbReference type="RefSeq" id="WP_326297994.1">
    <property type="nucleotide sequence ID" value="NZ_JAYLLH010000019.1"/>
</dbReference>
<name>A0ABU6HJG7_9RHOB</name>
<dbReference type="SUPFAM" id="SSF47090">
    <property type="entry name" value="PGBD-like"/>
    <property type="match status" value="1"/>
</dbReference>
<proteinExistence type="predicted"/>
<sequence length="169" mass="18299">MKILPPLAALLAVAACMETPATGDAASRNTPVAAPQKDSSGTCWAVETTPAEYEQVMGQVQVVPAQVDKWGNVLQPPIYRNGPVPKLVKPRGEYRFESPCPSTMTPEFLSSLQRALFARGYYKSAITGTMDNATRDALGRFQRERGLKSAQLSMDTARELGLVAVNRGE</sequence>